<keyword evidence="3" id="KW-1185">Reference proteome</keyword>
<dbReference type="EMBL" id="JACEIK010003630">
    <property type="protein sequence ID" value="MCD9642468.1"/>
    <property type="molecule type" value="Genomic_DNA"/>
</dbReference>
<dbReference type="Proteomes" id="UP000823775">
    <property type="component" value="Unassembled WGS sequence"/>
</dbReference>
<comment type="caution">
    <text evidence="2">The sequence shown here is derived from an EMBL/GenBank/DDBJ whole genome shotgun (WGS) entry which is preliminary data.</text>
</comment>
<evidence type="ECO:0000313" key="3">
    <source>
        <dbReference type="Proteomes" id="UP000823775"/>
    </source>
</evidence>
<feature type="compositionally biased region" description="Polar residues" evidence="1">
    <location>
        <begin position="22"/>
        <end position="31"/>
    </location>
</feature>
<evidence type="ECO:0000256" key="1">
    <source>
        <dbReference type="SAM" id="MobiDB-lite"/>
    </source>
</evidence>
<proteinExistence type="predicted"/>
<organism evidence="2 3">
    <name type="scientific">Datura stramonium</name>
    <name type="common">Jimsonweed</name>
    <name type="synonym">Common thornapple</name>
    <dbReference type="NCBI Taxonomy" id="4076"/>
    <lineage>
        <taxon>Eukaryota</taxon>
        <taxon>Viridiplantae</taxon>
        <taxon>Streptophyta</taxon>
        <taxon>Embryophyta</taxon>
        <taxon>Tracheophyta</taxon>
        <taxon>Spermatophyta</taxon>
        <taxon>Magnoliopsida</taxon>
        <taxon>eudicotyledons</taxon>
        <taxon>Gunneridae</taxon>
        <taxon>Pentapetalae</taxon>
        <taxon>asterids</taxon>
        <taxon>lamiids</taxon>
        <taxon>Solanales</taxon>
        <taxon>Solanaceae</taxon>
        <taxon>Solanoideae</taxon>
        <taxon>Datureae</taxon>
        <taxon>Datura</taxon>
    </lineage>
</organism>
<protein>
    <submittedName>
        <fullName evidence="2">Uncharacterized protein</fullName>
    </submittedName>
</protein>
<feature type="region of interest" description="Disordered" evidence="1">
    <location>
        <begin position="19"/>
        <end position="53"/>
    </location>
</feature>
<gene>
    <name evidence="2" type="ORF">HAX54_029304</name>
</gene>
<evidence type="ECO:0000313" key="2">
    <source>
        <dbReference type="EMBL" id="MCD9642468.1"/>
    </source>
</evidence>
<name>A0ABS8V5X5_DATST</name>
<reference evidence="2 3" key="1">
    <citation type="journal article" date="2021" name="BMC Genomics">
        <title>Datura genome reveals duplications of psychoactive alkaloid biosynthetic genes and high mutation rate following tissue culture.</title>
        <authorList>
            <person name="Rajewski A."/>
            <person name="Carter-House D."/>
            <person name="Stajich J."/>
            <person name="Litt A."/>
        </authorList>
    </citation>
    <scope>NUCLEOTIDE SEQUENCE [LARGE SCALE GENOMIC DNA]</scope>
    <source>
        <strain evidence="2">AR-01</strain>
    </source>
</reference>
<accession>A0ABS8V5X5</accession>
<sequence>MPQIDQGTSIYRTYPIVLPRSGQLSGGQRNSMPRLGGGSGNEDQVSGQVLGQAKVQGRAKSELYKGKELVK</sequence>